<dbReference type="NCBIfam" id="TIGR00112">
    <property type="entry name" value="proC"/>
    <property type="match status" value="1"/>
</dbReference>
<comment type="similarity">
    <text evidence="1 6 9">Belongs to the pyrroline-5-carboxylate reductase family.</text>
</comment>
<evidence type="ECO:0000256" key="5">
    <source>
        <dbReference type="ARBA" id="ARBA00058118"/>
    </source>
</evidence>
<accession>A0A4S4BKX8</accession>
<dbReference type="AlphaFoldDB" id="A0A4S4BKX8"/>
<evidence type="ECO:0000256" key="9">
    <source>
        <dbReference type="RuleBase" id="RU003903"/>
    </source>
</evidence>
<dbReference type="HAMAP" id="MF_01925">
    <property type="entry name" value="P5C_reductase"/>
    <property type="match status" value="1"/>
</dbReference>
<dbReference type="InterPro" id="IPR036291">
    <property type="entry name" value="NAD(P)-bd_dom_sf"/>
</dbReference>
<feature type="domain" description="Pyrroline-5-carboxylate reductase catalytic N-terminal" evidence="10">
    <location>
        <begin position="5"/>
        <end position="99"/>
    </location>
</feature>
<feature type="binding site" evidence="8">
    <location>
        <begin position="71"/>
        <end position="74"/>
    </location>
    <ligand>
        <name>NADP(+)</name>
        <dbReference type="ChEBI" id="CHEBI:58349"/>
    </ligand>
</feature>
<keyword evidence="4 6" id="KW-0560">Oxidoreductase</keyword>
<dbReference type="Pfam" id="PF03807">
    <property type="entry name" value="F420_oxidored"/>
    <property type="match status" value="1"/>
</dbReference>
<evidence type="ECO:0000256" key="4">
    <source>
        <dbReference type="ARBA" id="ARBA00023002"/>
    </source>
</evidence>
<dbReference type="InterPro" id="IPR008927">
    <property type="entry name" value="6-PGluconate_DH-like_C_sf"/>
</dbReference>
<protein>
    <recommendedName>
        <fullName evidence="6 7">Pyrroline-5-carboxylate reductase</fullName>
        <shortName evidence="6">P5C reductase</shortName>
        <shortName evidence="6">P5CR</shortName>
        <ecNumber evidence="6 7">1.5.1.2</ecNumber>
    </recommendedName>
    <alternativeName>
        <fullName evidence="6">PCA reductase</fullName>
    </alternativeName>
</protein>
<evidence type="ECO:0000259" key="11">
    <source>
        <dbReference type="Pfam" id="PF14748"/>
    </source>
</evidence>
<evidence type="ECO:0000256" key="2">
    <source>
        <dbReference type="ARBA" id="ARBA00022650"/>
    </source>
</evidence>
<gene>
    <name evidence="6" type="primary">proC</name>
    <name evidence="12" type="ORF">E6W99_23980</name>
</gene>
<keyword evidence="6" id="KW-0963">Cytoplasm</keyword>
<dbReference type="SUPFAM" id="SSF48179">
    <property type="entry name" value="6-phosphogluconate dehydrogenase C-terminal domain-like"/>
    <property type="match status" value="1"/>
</dbReference>
<dbReference type="OrthoDB" id="9805754at2"/>
<dbReference type="InterPro" id="IPR028939">
    <property type="entry name" value="P5C_Rdtase_cat_N"/>
</dbReference>
<dbReference type="InterPro" id="IPR000304">
    <property type="entry name" value="Pyrroline-COOH_reductase"/>
</dbReference>
<dbReference type="InterPro" id="IPR053790">
    <property type="entry name" value="P5CR-like_CS"/>
</dbReference>
<comment type="catalytic activity">
    <reaction evidence="6 9">
        <text>L-proline + NADP(+) = (S)-1-pyrroline-5-carboxylate + NADPH + 2 H(+)</text>
        <dbReference type="Rhea" id="RHEA:14109"/>
        <dbReference type="ChEBI" id="CHEBI:15378"/>
        <dbReference type="ChEBI" id="CHEBI:17388"/>
        <dbReference type="ChEBI" id="CHEBI:57783"/>
        <dbReference type="ChEBI" id="CHEBI:58349"/>
        <dbReference type="ChEBI" id="CHEBI:60039"/>
        <dbReference type="EC" id="1.5.1.2"/>
    </reaction>
</comment>
<dbReference type="RefSeq" id="WP_136358587.1">
    <property type="nucleotide sequence ID" value="NZ_CP046266.1"/>
</dbReference>
<evidence type="ECO:0000259" key="10">
    <source>
        <dbReference type="Pfam" id="PF03807"/>
    </source>
</evidence>
<dbReference type="EMBL" id="SSNT01000028">
    <property type="protein sequence ID" value="THF75303.1"/>
    <property type="molecule type" value="Genomic_DNA"/>
</dbReference>
<comment type="caution">
    <text evidence="12">The sequence shown here is derived from an EMBL/GenBank/DDBJ whole genome shotgun (WGS) entry which is preliminary data.</text>
</comment>
<dbReference type="PIRSF" id="PIRSF000193">
    <property type="entry name" value="Pyrrol-5-carb_rd"/>
    <property type="match status" value="1"/>
</dbReference>
<dbReference type="Gene3D" id="1.10.3730.10">
    <property type="entry name" value="ProC C-terminal domain-like"/>
    <property type="match status" value="1"/>
</dbReference>
<dbReference type="PANTHER" id="PTHR11645">
    <property type="entry name" value="PYRROLINE-5-CARBOXYLATE REDUCTASE"/>
    <property type="match status" value="1"/>
</dbReference>
<dbReference type="GO" id="GO:0005737">
    <property type="term" value="C:cytoplasm"/>
    <property type="evidence" value="ECO:0007669"/>
    <property type="project" value="UniProtKB-SubCell"/>
</dbReference>
<comment type="catalytic activity">
    <reaction evidence="6">
        <text>L-proline + NAD(+) = (S)-1-pyrroline-5-carboxylate + NADH + 2 H(+)</text>
        <dbReference type="Rhea" id="RHEA:14105"/>
        <dbReference type="ChEBI" id="CHEBI:15378"/>
        <dbReference type="ChEBI" id="CHEBI:17388"/>
        <dbReference type="ChEBI" id="CHEBI:57540"/>
        <dbReference type="ChEBI" id="CHEBI:57945"/>
        <dbReference type="ChEBI" id="CHEBI:60039"/>
        <dbReference type="EC" id="1.5.1.2"/>
    </reaction>
</comment>
<dbReference type="EC" id="1.5.1.2" evidence="6 7"/>
<dbReference type="FunFam" id="1.10.3730.10:FF:000001">
    <property type="entry name" value="Pyrroline-5-carboxylate reductase"/>
    <property type="match status" value="1"/>
</dbReference>
<dbReference type="InterPro" id="IPR029036">
    <property type="entry name" value="P5CR_dimer"/>
</dbReference>
<evidence type="ECO:0000256" key="3">
    <source>
        <dbReference type="ARBA" id="ARBA00022857"/>
    </source>
</evidence>
<evidence type="ECO:0000313" key="13">
    <source>
        <dbReference type="Proteomes" id="UP000310334"/>
    </source>
</evidence>
<comment type="pathway">
    <text evidence="6 9">Amino-acid biosynthesis; L-proline biosynthesis; L-proline from L-glutamate 5-semialdehyde: step 1/1.</text>
</comment>
<comment type="function">
    <text evidence="5 6">Catalyzes the reduction of 1-pyrroline-5-carboxylate (PCA) to L-proline.</text>
</comment>
<feature type="binding site" evidence="8">
    <location>
        <begin position="8"/>
        <end position="13"/>
    </location>
    <ligand>
        <name>NADP(+)</name>
        <dbReference type="ChEBI" id="CHEBI:58349"/>
    </ligand>
</feature>
<keyword evidence="6 9" id="KW-0028">Amino-acid biosynthesis</keyword>
<dbReference type="GO" id="GO:0004735">
    <property type="term" value="F:pyrroline-5-carboxylate reductase activity"/>
    <property type="evidence" value="ECO:0007669"/>
    <property type="project" value="UniProtKB-UniRule"/>
</dbReference>
<evidence type="ECO:0000256" key="8">
    <source>
        <dbReference type="PIRSR" id="PIRSR000193-1"/>
    </source>
</evidence>
<evidence type="ECO:0000256" key="1">
    <source>
        <dbReference type="ARBA" id="ARBA00005525"/>
    </source>
</evidence>
<dbReference type="UniPathway" id="UPA00098">
    <property type="reaction ID" value="UER00361"/>
</dbReference>
<dbReference type="Proteomes" id="UP000310334">
    <property type="component" value="Unassembled WGS sequence"/>
</dbReference>
<sequence>MNSAILFIGAGRMAEAIISGLHKNNQQKFKRVFVTNRSNPSRLQTLSDMYGVQPVREWSEVIKEVSVVVLAIPPQEHEKILNKLKGVVTDQFIVTIAAGIGPSFIEARLPGNQAVGWIMPNTAAELGHSISLYTYGKYVTEANKNQMVELVDSIGASQLCTEKEIHDLTAVTGSAPAFLYLFVEGLIEITEKYGVSKEVSQKLVTEMVVGSAEMLRTGKTPNELREQVTTPGGATAEGIALLKNGGFEKLLQEAIKATNKKANGSI</sequence>
<dbReference type="Pfam" id="PF14748">
    <property type="entry name" value="P5CR_dimer"/>
    <property type="match status" value="1"/>
</dbReference>
<proteinExistence type="inferred from homology"/>
<keyword evidence="3 6" id="KW-0521">NADP</keyword>
<feature type="domain" description="Pyrroline-5-carboxylate reductase dimerisation" evidence="11">
    <location>
        <begin position="162"/>
        <end position="263"/>
    </location>
</feature>
<dbReference type="PROSITE" id="PS00521">
    <property type="entry name" value="P5CR"/>
    <property type="match status" value="1"/>
</dbReference>
<evidence type="ECO:0000256" key="6">
    <source>
        <dbReference type="HAMAP-Rule" id="MF_01925"/>
    </source>
</evidence>
<dbReference type="Gene3D" id="3.40.50.720">
    <property type="entry name" value="NAD(P)-binding Rossmann-like Domain"/>
    <property type="match status" value="1"/>
</dbReference>
<evidence type="ECO:0000313" key="12">
    <source>
        <dbReference type="EMBL" id="THF75303.1"/>
    </source>
</evidence>
<dbReference type="SUPFAM" id="SSF51735">
    <property type="entry name" value="NAD(P)-binding Rossmann-fold domains"/>
    <property type="match status" value="1"/>
</dbReference>
<organism evidence="12 13">
    <name type="scientific">Metabacillus sediminilitoris</name>
    <dbReference type="NCBI Taxonomy" id="2567941"/>
    <lineage>
        <taxon>Bacteria</taxon>
        <taxon>Bacillati</taxon>
        <taxon>Bacillota</taxon>
        <taxon>Bacilli</taxon>
        <taxon>Bacillales</taxon>
        <taxon>Bacillaceae</taxon>
        <taxon>Metabacillus</taxon>
    </lineage>
</organism>
<dbReference type="PANTHER" id="PTHR11645:SF49">
    <property type="entry name" value="PYRROLINE-5-CARBOXYLATE REDUCTASE 1"/>
    <property type="match status" value="1"/>
</dbReference>
<name>A0A4S4BKX8_9BACI</name>
<keyword evidence="13" id="KW-1185">Reference proteome</keyword>
<evidence type="ECO:0000256" key="7">
    <source>
        <dbReference type="NCBIfam" id="TIGR00112"/>
    </source>
</evidence>
<dbReference type="GO" id="GO:0055129">
    <property type="term" value="P:L-proline biosynthetic process"/>
    <property type="evidence" value="ECO:0007669"/>
    <property type="project" value="UniProtKB-UniRule"/>
</dbReference>
<comment type="subcellular location">
    <subcellularLocation>
        <location evidence="6">Cytoplasm</location>
    </subcellularLocation>
</comment>
<reference evidence="12 13" key="1">
    <citation type="submission" date="2019-04" db="EMBL/GenBank/DDBJ databases">
        <title>Bacillus sediminilitoris sp. nov., isolated from a tidal flat sediment on the East China Sea.</title>
        <authorList>
            <person name="Wei Y."/>
            <person name="Mao H."/>
            <person name="Fang J."/>
        </authorList>
    </citation>
    <scope>NUCLEOTIDE SEQUENCE [LARGE SCALE GENOMIC DNA]</scope>
    <source>
        <strain evidence="12 13">DSL-17</strain>
    </source>
</reference>
<keyword evidence="2 6" id="KW-0641">Proline biosynthesis</keyword>